<dbReference type="Proteomes" id="UP000501534">
    <property type="component" value="Chromosome"/>
</dbReference>
<evidence type="ECO:0000256" key="2">
    <source>
        <dbReference type="ARBA" id="ARBA00008520"/>
    </source>
</evidence>
<reference evidence="4 5" key="1">
    <citation type="submission" date="2020-04" db="EMBL/GenBank/DDBJ databases">
        <title>Usitatibacter rugosus gen. nov., sp. nov. and Usitatibacter palustris sp. nov., novel members of Usitatibacteraceae fam. nov. within the order Nitrosomonadales isolated from soil.</title>
        <authorList>
            <person name="Huber K.J."/>
            <person name="Neumann-Schaal M."/>
            <person name="Geppert A."/>
            <person name="Luckner M."/>
            <person name="Wanner G."/>
            <person name="Overmann J."/>
        </authorList>
    </citation>
    <scope>NUCLEOTIDE SEQUENCE [LARGE SCALE GENOMIC DNA]</scope>
    <source>
        <strain evidence="4 5">0125_3</strain>
    </source>
</reference>
<organism evidence="4 5">
    <name type="scientific">Usitatibacter rugosus</name>
    <dbReference type="NCBI Taxonomy" id="2732067"/>
    <lineage>
        <taxon>Bacteria</taxon>
        <taxon>Pseudomonadati</taxon>
        <taxon>Pseudomonadota</taxon>
        <taxon>Betaproteobacteria</taxon>
        <taxon>Nitrosomonadales</taxon>
        <taxon>Usitatibacteraceae</taxon>
        <taxon>Usitatibacter</taxon>
    </lineage>
</organism>
<dbReference type="RefSeq" id="WP_171089461.1">
    <property type="nucleotide sequence ID" value="NZ_CP053069.1"/>
</dbReference>
<dbReference type="InterPro" id="IPR006059">
    <property type="entry name" value="SBP"/>
</dbReference>
<accession>A0A6M4GQI5</accession>
<proteinExistence type="inferred from homology"/>
<comment type="similarity">
    <text evidence="2">Belongs to the bacterial solute-binding protein 1 family.</text>
</comment>
<dbReference type="Gene3D" id="3.40.190.10">
    <property type="entry name" value="Periplasmic binding protein-like II"/>
    <property type="match status" value="1"/>
</dbReference>
<feature type="chain" id="PRO_5026946665" description="Carbohydrate ABC transporter substrate-binding protein (CUT1 family)" evidence="3">
    <location>
        <begin position="24"/>
        <end position="421"/>
    </location>
</feature>
<evidence type="ECO:0000313" key="4">
    <source>
        <dbReference type="EMBL" id="QJR09609.1"/>
    </source>
</evidence>
<evidence type="ECO:0000256" key="1">
    <source>
        <dbReference type="ARBA" id="ARBA00004418"/>
    </source>
</evidence>
<dbReference type="GO" id="GO:0042597">
    <property type="term" value="C:periplasmic space"/>
    <property type="evidence" value="ECO:0007669"/>
    <property type="project" value="UniProtKB-SubCell"/>
</dbReference>
<sequence length="421" mass="45760">MSFRTIQALLATAALAVAATAHAQKIELWTFVGPGEANVRERAMDQVIKTFKAKNPGVEVNVTVMPWQQLAPTLLRASKAGQVPDVAMLYSPSMPAHIAAGTLSPLKTYMDAWTPAQKSDLVTLPETRDRAGNVFGIPWEMRVSGLGYRDDLLKAAGKRPPQSIKEWGEVASAVATPDIAGIAIGFSPEAPSVAAGWFLTTLVGSGVKVLTDDGKAAFNTPQAEKLVQWVLDLSANGKQAIPQNVALQGLEQAQTLFIAQKAAFLPQSSQRFEFIRERSKLGDKVKLAPYPGWEEGKPSPALVQSWSLVIPKGAKNPAAAWKFIDHWTSTAVQVESAKTAGYVPVRTSSLSDPWFNDPKADVIRWAVDYAGKNPLKFNFPDNTDALYDTWAKMFGQVLTGKMTPKEALAWAETEYNRRGGR</sequence>
<gene>
    <name evidence="4" type="ORF">DSM104443_00658</name>
</gene>
<dbReference type="KEGG" id="uru:DSM104443_00658"/>
<evidence type="ECO:0000256" key="3">
    <source>
        <dbReference type="SAM" id="SignalP"/>
    </source>
</evidence>
<comment type="subcellular location">
    <subcellularLocation>
        <location evidence="1">Periplasm</location>
    </subcellularLocation>
</comment>
<dbReference type="PANTHER" id="PTHR43649:SF12">
    <property type="entry name" value="DIACETYLCHITOBIOSE BINDING PROTEIN DASA"/>
    <property type="match status" value="1"/>
</dbReference>
<dbReference type="EMBL" id="CP053069">
    <property type="protein sequence ID" value="QJR09609.1"/>
    <property type="molecule type" value="Genomic_DNA"/>
</dbReference>
<protein>
    <recommendedName>
        <fullName evidence="6">Carbohydrate ABC transporter substrate-binding protein (CUT1 family)</fullName>
    </recommendedName>
</protein>
<dbReference type="AlphaFoldDB" id="A0A6M4GQI5"/>
<dbReference type="SUPFAM" id="SSF53850">
    <property type="entry name" value="Periplasmic binding protein-like II"/>
    <property type="match status" value="1"/>
</dbReference>
<feature type="signal peptide" evidence="3">
    <location>
        <begin position="1"/>
        <end position="23"/>
    </location>
</feature>
<keyword evidence="5" id="KW-1185">Reference proteome</keyword>
<name>A0A6M4GQI5_9PROT</name>
<evidence type="ECO:0000313" key="5">
    <source>
        <dbReference type="Proteomes" id="UP000501534"/>
    </source>
</evidence>
<dbReference type="InterPro" id="IPR050490">
    <property type="entry name" value="Bact_solute-bd_prot1"/>
</dbReference>
<evidence type="ECO:0008006" key="6">
    <source>
        <dbReference type="Google" id="ProtNLM"/>
    </source>
</evidence>
<dbReference type="Pfam" id="PF01547">
    <property type="entry name" value="SBP_bac_1"/>
    <property type="match status" value="1"/>
</dbReference>
<keyword evidence="3" id="KW-0732">Signal</keyword>
<dbReference type="PANTHER" id="PTHR43649">
    <property type="entry name" value="ARABINOSE-BINDING PROTEIN-RELATED"/>
    <property type="match status" value="1"/>
</dbReference>